<dbReference type="Proteomes" id="UP001165190">
    <property type="component" value="Unassembled WGS sequence"/>
</dbReference>
<feature type="compositionally biased region" description="Polar residues" evidence="2">
    <location>
        <begin position="865"/>
        <end position="877"/>
    </location>
</feature>
<evidence type="ECO:0000313" key="4">
    <source>
        <dbReference type="EMBL" id="GMI81014.1"/>
    </source>
</evidence>
<feature type="compositionally biased region" description="Basic and acidic residues" evidence="2">
    <location>
        <begin position="226"/>
        <end position="239"/>
    </location>
</feature>
<evidence type="ECO:0000259" key="3">
    <source>
        <dbReference type="PROSITE" id="PS50086"/>
    </source>
</evidence>
<dbReference type="PANTHER" id="PTHR47219:SF20">
    <property type="entry name" value="TBC1 DOMAIN FAMILY MEMBER 2B"/>
    <property type="match status" value="1"/>
</dbReference>
<comment type="caution">
    <text evidence="4">The sequence shown here is derived from an EMBL/GenBank/DDBJ whole genome shotgun (WGS) entry which is preliminary data.</text>
</comment>
<sequence length="877" mass="99879">MLLSLLSRRFLEADSRDAYGFTVRPQNIQTYREYVNIYKEEEAERLEKWRIFLELHAKPTDPCPSEEEDNTTLQGEAPEVKNKDLLQEENKGTLPAEARGENEEASSDANEETASKKQHEVTLQTEATQFNKDSALEEECKETLQGEALEVKEGVDSLGKNKDTSETEATELKEEDASERSREGDAPSVKYDSASSIESERKKPDIAGSLESETGKRSSVYSMENARQKEVQLTEETKTRKVHRWAKTRPALRAIENLMSLRVKRKNMKNRNMNGTRCHLPSRKEVRFSEGESQDEFEEKVCVNEISATEGSNADNGAYDESFFPWKEELQSLVHGGVPKDLRGEVWQAFVGVKARRVERYYDDLIAKENHDADQLSNSSGVFEKWRKQIEKDIPRTFPGHPALNDNGRDSLRRLLLAYARHNPSVGYCQAMNFFAGLLLLLMPEENAFWTLVGIIDDYFDGYYTEEMIESQVDQLVFEELMRERFPRLVNHLDYLGVQVAWISTTWFLSIFVNMLPWESVLRIWDVILFEGNRVMLFRTALALMELHAPAIVTTKDAGDAIILLQSLSGSTFDSSQLVLTACMGFLAVTDGKLQKLREKHRPTVLKIVKERAKGAQVSKESKRIASKLYSFKQNRGQEETNPDEDDRNAFKLEPRSSGLDELLCSLNSDLEVGTLPSLQDQVDRMKIELCRLLEEKRAAVLRAEELEIALMELEKKDYQREFNANAHIEQLEQEVADLHQALAVKKEQEAAVLKVLVHLEKEKKIVEIACRNAEKEAAALREANVVLQIHLQEKYEKSLASNADLEKRVVMAESMLEATLQYESGHPKPPTSSQTRQDNSGRMGGLLSLGLWRDKSKGKPNVEEPNSSRTQEETNS</sequence>
<gene>
    <name evidence="4" type="ORF">HRI_001770600</name>
</gene>
<dbReference type="InterPro" id="IPR035969">
    <property type="entry name" value="Rab-GAP_TBC_sf"/>
</dbReference>
<dbReference type="Gene3D" id="1.10.472.80">
    <property type="entry name" value="Ypt/Rab-GAP domain of gyp1p, domain 3"/>
    <property type="match status" value="1"/>
</dbReference>
<dbReference type="EMBL" id="BSYR01000018">
    <property type="protein sequence ID" value="GMI81014.1"/>
    <property type="molecule type" value="Genomic_DNA"/>
</dbReference>
<dbReference type="OrthoDB" id="17687at2759"/>
<dbReference type="PROSITE" id="PS50086">
    <property type="entry name" value="TBC_RABGAP"/>
    <property type="match status" value="1"/>
</dbReference>
<dbReference type="Pfam" id="PF00566">
    <property type="entry name" value="RabGAP-TBC"/>
    <property type="match status" value="1"/>
</dbReference>
<dbReference type="InterPro" id="IPR050302">
    <property type="entry name" value="Rab_GAP_TBC_domain"/>
</dbReference>
<feature type="region of interest" description="Disordered" evidence="2">
    <location>
        <begin position="822"/>
        <end position="877"/>
    </location>
</feature>
<keyword evidence="1" id="KW-0175">Coiled coil</keyword>
<feature type="compositionally biased region" description="Acidic residues" evidence="2">
    <location>
        <begin position="166"/>
        <end position="177"/>
    </location>
</feature>
<dbReference type="InterPro" id="IPR000195">
    <property type="entry name" value="Rab-GAP-TBC_dom"/>
</dbReference>
<evidence type="ECO:0000256" key="1">
    <source>
        <dbReference type="SAM" id="Coils"/>
    </source>
</evidence>
<organism evidence="4 5">
    <name type="scientific">Hibiscus trionum</name>
    <name type="common">Flower of an hour</name>
    <dbReference type="NCBI Taxonomy" id="183268"/>
    <lineage>
        <taxon>Eukaryota</taxon>
        <taxon>Viridiplantae</taxon>
        <taxon>Streptophyta</taxon>
        <taxon>Embryophyta</taxon>
        <taxon>Tracheophyta</taxon>
        <taxon>Spermatophyta</taxon>
        <taxon>Magnoliopsida</taxon>
        <taxon>eudicotyledons</taxon>
        <taxon>Gunneridae</taxon>
        <taxon>Pentapetalae</taxon>
        <taxon>rosids</taxon>
        <taxon>malvids</taxon>
        <taxon>Malvales</taxon>
        <taxon>Malvaceae</taxon>
        <taxon>Malvoideae</taxon>
        <taxon>Hibiscus</taxon>
    </lineage>
</organism>
<dbReference type="SUPFAM" id="SSF47923">
    <property type="entry name" value="Ypt/Rab-GAP domain of gyp1p"/>
    <property type="match status" value="2"/>
</dbReference>
<reference evidence="4" key="1">
    <citation type="submission" date="2023-05" db="EMBL/GenBank/DDBJ databases">
        <title>Genome and transcriptome analyses reveal genes involved in the formation of fine ridges on petal epidermal cells in Hibiscus trionum.</title>
        <authorList>
            <person name="Koshimizu S."/>
            <person name="Masuda S."/>
            <person name="Ishii T."/>
            <person name="Shirasu K."/>
            <person name="Hoshino A."/>
            <person name="Arita M."/>
        </authorList>
    </citation>
    <scope>NUCLEOTIDE SEQUENCE</scope>
    <source>
        <strain evidence="4">Hamamatsu line</strain>
    </source>
</reference>
<dbReference type="SMART" id="SM00164">
    <property type="entry name" value="TBC"/>
    <property type="match status" value="1"/>
</dbReference>
<feature type="region of interest" description="Disordered" evidence="2">
    <location>
        <begin position="58"/>
        <end position="121"/>
    </location>
</feature>
<dbReference type="Gene3D" id="1.10.8.270">
    <property type="entry name" value="putative rabgap domain of human tbc1 domain family member 14 like domains"/>
    <property type="match status" value="1"/>
</dbReference>
<protein>
    <recommendedName>
        <fullName evidence="3">Rab-GAP TBC domain-containing protein</fullName>
    </recommendedName>
</protein>
<feature type="compositionally biased region" description="Basic and acidic residues" evidence="2">
    <location>
        <begin position="78"/>
        <end position="91"/>
    </location>
</feature>
<dbReference type="Gene3D" id="1.10.10.750">
    <property type="entry name" value="Ypt/Rab-GAP domain of gyp1p, domain 1"/>
    <property type="match status" value="1"/>
</dbReference>
<evidence type="ECO:0000313" key="5">
    <source>
        <dbReference type="Proteomes" id="UP001165190"/>
    </source>
</evidence>
<dbReference type="GO" id="GO:0005096">
    <property type="term" value="F:GTPase activator activity"/>
    <property type="evidence" value="ECO:0007669"/>
    <property type="project" value="TreeGrafter"/>
</dbReference>
<accession>A0A9W7HNA2</accession>
<feature type="coiled-coil region" evidence="1">
    <location>
        <begin position="697"/>
        <end position="784"/>
    </location>
</feature>
<name>A0A9W7HNA2_HIBTR</name>
<feature type="compositionally biased region" description="Basic and acidic residues" evidence="2">
    <location>
        <begin position="147"/>
        <end position="165"/>
    </location>
</feature>
<feature type="domain" description="Rab-GAP TBC" evidence="3">
    <location>
        <begin position="337"/>
        <end position="532"/>
    </location>
</feature>
<dbReference type="FunFam" id="1.10.472.80:FF:000013">
    <property type="entry name" value="TBC1 domain family member 8B"/>
    <property type="match status" value="1"/>
</dbReference>
<feature type="region of interest" description="Disordered" evidence="2">
    <location>
        <begin position="633"/>
        <end position="652"/>
    </location>
</feature>
<keyword evidence="5" id="KW-1185">Reference proteome</keyword>
<feature type="compositionally biased region" description="Basic and acidic residues" evidence="2">
    <location>
        <begin position="853"/>
        <end position="863"/>
    </location>
</feature>
<feature type="region of interest" description="Disordered" evidence="2">
    <location>
        <begin position="147"/>
        <end position="244"/>
    </location>
</feature>
<dbReference type="PANTHER" id="PTHR47219">
    <property type="entry name" value="RAB GTPASE-ACTIVATING PROTEIN 1-LIKE"/>
    <property type="match status" value="1"/>
</dbReference>
<evidence type="ECO:0000256" key="2">
    <source>
        <dbReference type="SAM" id="MobiDB-lite"/>
    </source>
</evidence>
<dbReference type="AlphaFoldDB" id="A0A9W7HNA2"/>
<dbReference type="GO" id="GO:0031267">
    <property type="term" value="F:small GTPase binding"/>
    <property type="evidence" value="ECO:0007669"/>
    <property type="project" value="TreeGrafter"/>
</dbReference>
<proteinExistence type="predicted"/>
<dbReference type="FunFam" id="1.10.8.270:FF:000018">
    <property type="entry name" value="Ypt/Rab-GAP domain of gyp1p superfamily protein"/>
    <property type="match status" value="1"/>
</dbReference>